<name>A0AAJ1AIT0_9BACT</name>
<dbReference type="Gene3D" id="3.30.2020.40">
    <property type="entry name" value="Uncharacterised protein PF10387, DUF2442"/>
    <property type="match status" value="1"/>
</dbReference>
<comment type="caution">
    <text evidence="1">The sequence shown here is derived from an EMBL/GenBank/DDBJ whole genome shotgun (WGS) entry which is preliminary data.</text>
</comment>
<evidence type="ECO:0000313" key="1">
    <source>
        <dbReference type="EMBL" id="MBZ0160563.1"/>
    </source>
</evidence>
<dbReference type="Proteomes" id="UP001197609">
    <property type="component" value="Unassembled WGS sequence"/>
</dbReference>
<reference evidence="1 2" key="1">
    <citation type="journal article" date="2021" name="bioRxiv">
        <title>Unraveling nitrogen, sulfur and carbon metabolic pathways and microbial community transcriptional responses to substrate deprivation and toxicity stresses in a bioreactor mimicking anoxic brackish coastal sediment conditions.</title>
        <authorList>
            <person name="Martins P.D."/>
            <person name="Echeveste M.J."/>
            <person name="Arshad A."/>
            <person name="Kurth J."/>
            <person name="Ouboter H."/>
            <person name="Jetten M.S.M."/>
            <person name="Welte C.U."/>
        </authorList>
    </citation>
    <scope>NUCLEOTIDE SEQUENCE [LARGE SCALE GENOMIC DNA]</scope>
    <source>
        <strain evidence="1">MAG_38</strain>
    </source>
</reference>
<dbReference type="Pfam" id="PF10387">
    <property type="entry name" value="DUF2442"/>
    <property type="match status" value="1"/>
</dbReference>
<evidence type="ECO:0000313" key="2">
    <source>
        <dbReference type="Proteomes" id="UP001197609"/>
    </source>
</evidence>
<accession>A0AAJ1AIT0</accession>
<dbReference type="AlphaFoldDB" id="A0AAJ1AIT0"/>
<dbReference type="InterPro" id="IPR018841">
    <property type="entry name" value="DUF2442"/>
</dbReference>
<gene>
    <name evidence="1" type="ORF">K8G79_10590</name>
</gene>
<sequence length="85" mass="9549">MDKVHDIQQISFSGTIMHLRVDGKPYQIDIAGESERLRNATQKQREHFEISPAGYGIHWPEVDEDLSIDGLIGVKHAPPLVTSEV</sequence>
<organism evidence="1 2">
    <name type="scientific">Candidatus Methylomirabilis tolerans</name>
    <dbReference type="NCBI Taxonomy" id="3123416"/>
    <lineage>
        <taxon>Bacteria</taxon>
        <taxon>Candidatus Methylomirabilota</taxon>
        <taxon>Candidatus Methylomirabilia</taxon>
        <taxon>Candidatus Methylomirabilales</taxon>
        <taxon>Candidatus Methylomirabilaceae</taxon>
        <taxon>Candidatus Methylomirabilis</taxon>
    </lineage>
</organism>
<proteinExistence type="predicted"/>
<protein>
    <submittedName>
        <fullName evidence="1">DUF2442 domain-containing protein</fullName>
    </submittedName>
</protein>
<dbReference type="EMBL" id="JAIOIU010000133">
    <property type="protein sequence ID" value="MBZ0160563.1"/>
    <property type="molecule type" value="Genomic_DNA"/>
</dbReference>